<keyword evidence="2" id="KW-0449">Lipoprotein</keyword>
<dbReference type="OrthoDB" id="9797548at2"/>
<feature type="chain" id="PRO_5030069147" evidence="1">
    <location>
        <begin position="19"/>
        <end position="192"/>
    </location>
</feature>
<dbReference type="Proteomes" id="UP000317327">
    <property type="component" value="Unassembled WGS sequence"/>
</dbReference>
<reference evidence="2 4" key="1">
    <citation type="submission" date="2018-06" db="EMBL/GenBank/DDBJ databases">
        <authorList>
            <consortium name="Pathogen Informatics"/>
            <person name="Doyle S."/>
        </authorList>
    </citation>
    <scope>NUCLEOTIDE SEQUENCE [LARGE SCALE GENOMIC DNA]</scope>
    <source>
        <strain evidence="2 4">NCTC10899</strain>
    </source>
</reference>
<dbReference type="PROSITE" id="PS51257">
    <property type="entry name" value="PROKAR_LIPOPROTEIN"/>
    <property type="match status" value="1"/>
</dbReference>
<proteinExistence type="predicted"/>
<gene>
    <name evidence="3" type="ORF">EQ836_16390</name>
    <name evidence="2" type="ORF">NCTC10899_02007</name>
</gene>
<evidence type="ECO:0000256" key="1">
    <source>
        <dbReference type="SAM" id="SignalP"/>
    </source>
</evidence>
<sequence length="192" mass="21580">MKKLFTLMLLIASASLQGCMTYSHNSLQKVDQWPLASPEQDKPSVYLKVHGEYQVNDNPRVSNADVAKLEQVIAKTLSESGRFSRVTTEQEESDLYMTVTLRNHETGNMGLAMLTGATLFLIPGAFDNTLTMDMVVRDQDGNKRGVAQRQESLTTWMHLLLIFAVPFQDRSDKLLTELTQSTLQQAVDKQLL</sequence>
<name>A0A379ISL5_ECTME</name>
<dbReference type="Proteomes" id="UP000254260">
    <property type="component" value="Unassembled WGS sequence"/>
</dbReference>
<keyword evidence="1" id="KW-0732">Signal</keyword>
<dbReference type="AlphaFoldDB" id="A0A379ISL5"/>
<evidence type="ECO:0000313" key="5">
    <source>
        <dbReference type="Proteomes" id="UP000317327"/>
    </source>
</evidence>
<reference evidence="3 5" key="2">
    <citation type="submission" date="2019-01" db="EMBL/GenBank/DDBJ databases">
        <title>Whole genome shotgun sequencing of Pseudomonas spp. isolated by its ability to degrade furfural.</title>
        <authorList>
            <person name="Donoso R."/>
            <person name="Farkas C."/>
            <person name="Villegas P."/>
            <person name="Gonzales-Toro F."/>
            <person name="Guajardo-Parra M."/>
            <person name="Araya-Nail M."/>
            <person name="Morgante V."/>
            <person name="Perez-Pantoja D."/>
        </authorList>
    </citation>
    <scope>NUCLEOTIDE SEQUENCE [LARGE SCALE GENOMIC DNA]</scope>
    <source>
        <strain evidence="3 5">VN231</strain>
    </source>
</reference>
<evidence type="ECO:0000313" key="3">
    <source>
        <dbReference type="EMBL" id="TRO16846.1"/>
    </source>
</evidence>
<feature type="signal peptide" evidence="1">
    <location>
        <begin position="1"/>
        <end position="18"/>
    </location>
</feature>
<protein>
    <submittedName>
        <fullName evidence="2">Putative lipoprotein</fullName>
    </submittedName>
</protein>
<organism evidence="2 4">
    <name type="scientific">Ectopseudomonas mendocina</name>
    <name type="common">Pseudomonas mendocina</name>
    <dbReference type="NCBI Taxonomy" id="300"/>
    <lineage>
        <taxon>Bacteria</taxon>
        <taxon>Pseudomonadati</taxon>
        <taxon>Pseudomonadota</taxon>
        <taxon>Gammaproteobacteria</taxon>
        <taxon>Pseudomonadales</taxon>
        <taxon>Pseudomonadaceae</taxon>
        <taxon>Ectopseudomonas</taxon>
    </lineage>
</organism>
<accession>A0A379ISL5</accession>
<evidence type="ECO:0000313" key="2">
    <source>
        <dbReference type="EMBL" id="SUD39202.1"/>
    </source>
</evidence>
<dbReference type="EMBL" id="SCFV01000007">
    <property type="protein sequence ID" value="TRO16846.1"/>
    <property type="molecule type" value="Genomic_DNA"/>
</dbReference>
<evidence type="ECO:0000313" key="4">
    <source>
        <dbReference type="Proteomes" id="UP000254260"/>
    </source>
</evidence>
<dbReference type="EMBL" id="UGUU01000001">
    <property type="protein sequence ID" value="SUD39202.1"/>
    <property type="molecule type" value="Genomic_DNA"/>
</dbReference>
<dbReference type="RefSeq" id="WP_013716560.1">
    <property type="nucleotide sequence ID" value="NZ_JARHXN010000156.1"/>
</dbReference>